<dbReference type="GO" id="GO:0004888">
    <property type="term" value="F:transmembrane signaling receptor activity"/>
    <property type="evidence" value="ECO:0007669"/>
    <property type="project" value="InterPro"/>
</dbReference>
<feature type="domain" description="Methyl-accepting transducer" evidence="9">
    <location>
        <begin position="261"/>
        <end position="497"/>
    </location>
</feature>
<dbReference type="Pfam" id="PF00672">
    <property type="entry name" value="HAMP"/>
    <property type="match status" value="1"/>
</dbReference>
<comment type="similarity">
    <text evidence="6">Belongs to the methyl-accepting chemotaxis (MCP) protein family.</text>
</comment>
<evidence type="ECO:0000256" key="7">
    <source>
        <dbReference type="PROSITE-ProRule" id="PRU00284"/>
    </source>
</evidence>
<dbReference type="Gene3D" id="1.10.287.950">
    <property type="entry name" value="Methyl-accepting chemotaxis protein"/>
    <property type="match status" value="1"/>
</dbReference>
<dbReference type="GO" id="GO:0016020">
    <property type="term" value="C:membrane"/>
    <property type="evidence" value="ECO:0007669"/>
    <property type="project" value="UniProtKB-SubCell"/>
</dbReference>
<protein>
    <submittedName>
        <fullName evidence="11">Methyl-accepting chemotaxis protein</fullName>
    </submittedName>
</protein>
<dbReference type="AlphaFoldDB" id="A0A0J8VIB8"/>
<dbReference type="InterPro" id="IPR004089">
    <property type="entry name" value="MCPsignal_dom"/>
</dbReference>
<comment type="caution">
    <text evidence="11">The sequence shown here is derived from an EMBL/GenBank/DDBJ whole genome shotgun (WGS) entry which is preliminary data.</text>
</comment>
<feature type="domain" description="HAMP" evidence="10">
    <location>
        <begin position="203"/>
        <end position="256"/>
    </location>
</feature>
<dbReference type="EMBL" id="PYLZ01000001">
    <property type="protein sequence ID" value="PSW26997.1"/>
    <property type="molecule type" value="Genomic_DNA"/>
</dbReference>
<accession>A0A0J8VIB8</accession>
<dbReference type="PRINTS" id="PR00260">
    <property type="entry name" value="CHEMTRNSDUCR"/>
</dbReference>
<evidence type="ECO:0000256" key="4">
    <source>
        <dbReference type="ARBA" id="ARBA00023136"/>
    </source>
</evidence>
<dbReference type="InterPro" id="IPR003660">
    <property type="entry name" value="HAMP_dom"/>
</dbReference>
<dbReference type="PROSITE" id="PS50111">
    <property type="entry name" value="CHEMOTAXIS_TRANSDUC_2"/>
    <property type="match status" value="1"/>
</dbReference>
<proteinExistence type="inferred from homology"/>
<dbReference type="GO" id="GO:0007165">
    <property type="term" value="P:signal transduction"/>
    <property type="evidence" value="ECO:0007669"/>
    <property type="project" value="UniProtKB-KW"/>
</dbReference>
<evidence type="ECO:0000259" key="9">
    <source>
        <dbReference type="PROSITE" id="PS50111"/>
    </source>
</evidence>
<evidence type="ECO:0000313" key="12">
    <source>
        <dbReference type="Proteomes" id="UP000240481"/>
    </source>
</evidence>
<evidence type="ECO:0000256" key="5">
    <source>
        <dbReference type="ARBA" id="ARBA00023224"/>
    </source>
</evidence>
<dbReference type="PANTHER" id="PTHR32089:SF119">
    <property type="entry name" value="METHYL-ACCEPTING CHEMOTAXIS PROTEIN CTPL"/>
    <property type="match status" value="1"/>
</dbReference>
<feature type="transmembrane region" description="Helical" evidence="8">
    <location>
        <begin position="179"/>
        <end position="201"/>
    </location>
</feature>
<evidence type="ECO:0000256" key="6">
    <source>
        <dbReference type="ARBA" id="ARBA00029447"/>
    </source>
</evidence>
<dbReference type="FunFam" id="1.10.287.950:FF:000001">
    <property type="entry name" value="Methyl-accepting chemotaxis sensory transducer"/>
    <property type="match status" value="1"/>
</dbReference>
<organism evidence="11 12">
    <name type="scientific">Photobacterium swingsii</name>
    <dbReference type="NCBI Taxonomy" id="680026"/>
    <lineage>
        <taxon>Bacteria</taxon>
        <taxon>Pseudomonadati</taxon>
        <taxon>Pseudomonadota</taxon>
        <taxon>Gammaproteobacteria</taxon>
        <taxon>Vibrionales</taxon>
        <taxon>Vibrionaceae</taxon>
        <taxon>Photobacterium</taxon>
    </lineage>
</organism>
<reference evidence="11 12" key="1">
    <citation type="submission" date="2018-01" db="EMBL/GenBank/DDBJ databases">
        <title>Whole genome sequencing of Histamine producing bacteria.</title>
        <authorList>
            <person name="Butler K."/>
        </authorList>
    </citation>
    <scope>NUCLEOTIDE SEQUENCE [LARGE SCALE GENOMIC DNA]</scope>
    <source>
        <strain evidence="11 12">DSM 24669</strain>
    </source>
</reference>
<keyword evidence="5 7" id="KW-0807">Transducer</keyword>
<evidence type="ECO:0000313" key="11">
    <source>
        <dbReference type="EMBL" id="PSW26997.1"/>
    </source>
</evidence>
<dbReference type="OrthoDB" id="2489132at2"/>
<dbReference type="PANTHER" id="PTHR32089">
    <property type="entry name" value="METHYL-ACCEPTING CHEMOTAXIS PROTEIN MCPB"/>
    <property type="match status" value="1"/>
</dbReference>
<name>A0A0J8VIB8_9GAMM</name>
<dbReference type="STRING" id="680026.AB733_01290"/>
<evidence type="ECO:0000256" key="8">
    <source>
        <dbReference type="SAM" id="Phobius"/>
    </source>
</evidence>
<dbReference type="RefSeq" id="WP_048897143.1">
    <property type="nucleotide sequence ID" value="NZ_AP024852.1"/>
</dbReference>
<dbReference type="SMART" id="SM00304">
    <property type="entry name" value="HAMP"/>
    <property type="match status" value="1"/>
</dbReference>
<dbReference type="Pfam" id="PF00015">
    <property type="entry name" value="MCPsignal"/>
    <property type="match status" value="1"/>
</dbReference>
<keyword evidence="12" id="KW-1185">Reference proteome</keyword>
<dbReference type="Gene3D" id="3.30.450.290">
    <property type="match status" value="1"/>
</dbReference>
<dbReference type="SUPFAM" id="SSF58104">
    <property type="entry name" value="Methyl-accepting chemotaxis protein (MCP) signaling domain"/>
    <property type="match status" value="1"/>
</dbReference>
<evidence type="ECO:0000256" key="1">
    <source>
        <dbReference type="ARBA" id="ARBA00004141"/>
    </source>
</evidence>
<dbReference type="CDD" id="cd06225">
    <property type="entry name" value="HAMP"/>
    <property type="match status" value="1"/>
</dbReference>
<dbReference type="CDD" id="cd11386">
    <property type="entry name" value="MCP_signal"/>
    <property type="match status" value="1"/>
</dbReference>
<evidence type="ECO:0000256" key="2">
    <source>
        <dbReference type="ARBA" id="ARBA00022692"/>
    </source>
</evidence>
<dbReference type="PROSITE" id="PS50885">
    <property type="entry name" value="HAMP"/>
    <property type="match status" value="1"/>
</dbReference>
<keyword evidence="2 8" id="KW-0812">Transmembrane</keyword>
<keyword evidence="4 8" id="KW-0472">Membrane</keyword>
<dbReference type="InterPro" id="IPR004090">
    <property type="entry name" value="Chemotax_Me-accpt_rcpt"/>
</dbReference>
<keyword evidence="3 8" id="KW-1133">Transmembrane helix</keyword>
<dbReference type="Proteomes" id="UP000240481">
    <property type="component" value="Unassembled WGS sequence"/>
</dbReference>
<evidence type="ECO:0000259" key="10">
    <source>
        <dbReference type="PROSITE" id="PS50885"/>
    </source>
</evidence>
<dbReference type="SMART" id="SM00283">
    <property type="entry name" value="MA"/>
    <property type="match status" value="1"/>
</dbReference>
<evidence type="ECO:0000256" key="3">
    <source>
        <dbReference type="ARBA" id="ARBA00022989"/>
    </source>
</evidence>
<comment type="subcellular location">
    <subcellularLocation>
        <location evidence="1">Membrane</location>
        <topology evidence="1">Multi-pass membrane protein</topology>
    </subcellularLocation>
</comment>
<gene>
    <name evidence="11" type="ORF">C9I94_03190</name>
</gene>
<dbReference type="GO" id="GO:0006935">
    <property type="term" value="P:chemotaxis"/>
    <property type="evidence" value="ECO:0007669"/>
    <property type="project" value="InterPro"/>
</dbReference>
<sequence length="539" mass="59382">MRLTIAHKLLLTLLAVFTLVLAASLTYESHQQKALLQSVISEQTLDKAGNYFDSLNMMMLTGAMAQRETLRQKVLSHTGIDNVRVIRGEGITKYFGTGFEGQTPIDNFDRRALQGEQIVETIETPSGKNLLVALPMKASKDYRGTNCLTCHIVPEGEVLGVVRLEYRLGPLYERVNKELLFAGGIMALIAGTGFLFALFMIRRIIVRPLRRVSNYMKQTSINKDLSSRLNETRQDEIGELCQSYDQLLDNFSASLQQVQTTSESLTLQANELINVASQTTHAVESQRSETTDIGAAIEQMQQQQHEVEQRTTEAAALSQNASDSARQGTQLAISAGDDIRHLVHGIENVQTRINHLNEQSSQVTSILDVIRGIAEQTNLLALNAAIEAARAGDQGRGFAVVADEVRNLATRTHQATGDIQIIIETLHQGSEASAKAVEDTCKTAYAKMETIELLSQALSNIGNHIQVVNNHANDIQQQSAEQANMADSVNTKIETITRHADETSSHAAQSREISVNLEQLAEQLERLLHQFTLSSDNNA</sequence>